<evidence type="ECO:0000313" key="1">
    <source>
        <dbReference type="EMBL" id="MBL0741638.1"/>
    </source>
</evidence>
<dbReference type="RefSeq" id="WP_202009009.1">
    <property type="nucleotide sequence ID" value="NZ_JAERRB010000003.1"/>
</dbReference>
<keyword evidence="2" id="KW-1185">Reference proteome</keyword>
<reference evidence="1 2" key="1">
    <citation type="submission" date="2021-01" db="EMBL/GenBank/DDBJ databases">
        <title>Chryseolinea sp. Jin1 Genome sequencing and assembly.</title>
        <authorList>
            <person name="Kim I."/>
        </authorList>
    </citation>
    <scope>NUCLEOTIDE SEQUENCE [LARGE SCALE GENOMIC DNA]</scope>
    <source>
        <strain evidence="1 2">Jin1</strain>
    </source>
</reference>
<gene>
    <name evidence="1" type="ORF">JI741_10435</name>
</gene>
<dbReference type="EMBL" id="JAERRB010000003">
    <property type="protein sequence ID" value="MBL0741638.1"/>
    <property type="molecule type" value="Genomic_DNA"/>
</dbReference>
<name>A0ABS1KQQ7_9BACT</name>
<dbReference type="PROSITE" id="PS51257">
    <property type="entry name" value="PROKAR_LIPOPROTEIN"/>
    <property type="match status" value="1"/>
</dbReference>
<evidence type="ECO:0000313" key="2">
    <source>
        <dbReference type="Proteomes" id="UP000613030"/>
    </source>
</evidence>
<dbReference type="Proteomes" id="UP000613030">
    <property type="component" value="Unassembled WGS sequence"/>
</dbReference>
<organism evidence="1 2">
    <name type="scientific">Chryseolinea lacunae</name>
    <dbReference type="NCBI Taxonomy" id="2801331"/>
    <lineage>
        <taxon>Bacteria</taxon>
        <taxon>Pseudomonadati</taxon>
        <taxon>Bacteroidota</taxon>
        <taxon>Cytophagia</taxon>
        <taxon>Cytophagales</taxon>
        <taxon>Fulvivirgaceae</taxon>
        <taxon>Chryseolinea</taxon>
    </lineage>
</organism>
<sequence>MKLQHLVLCVFVMALASCKNRKPIENANIDFAVAQPLAEATHDKLVELSGLAASKKHPGLLWTHNDSGNDAEIYLVDQKLNIKLTCKLPGVTNRDWEDIAVGPGPDSTKTYVYVGEIGDNDAIYPLKHLYRFEEPDLDSTTQTLTLASFDTITFKFPDAIKDSEALMINPKTRDIYVLSKRENPVIVYTLPYPQSTTDTLTAEKLVSLPITQIVSASLSASGTEMLMKNYETIYYWNVGDKPLTEALATAPQQIEYDPEPQGEAITWAHDDAGFYTISEKNLGKSSYLYYYKRK</sequence>
<accession>A0ABS1KQQ7</accession>
<comment type="caution">
    <text evidence="1">The sequence shown here is derived from an EMBL/GenBank/DDBJ whole genome shotgun (WGS) entry which is preliminary data.</text>
</comment>
<dbReference type="SUPFAM" id="SSF50956">
    <property type="entry name" value="Thermostable phytase (3-phytase)"/>
    <property type="match status" value="1"/>
</dbReference>
<proteinExistence type="predicted"/>
<protein>
    <recommendedName>
        <fullName evidence="3">PE-PGRS family protein</fullName>
    </recommendedName>
</protein>
<evidence type="ECO:0008006" key="3">
    <source>
        <dbReference type="Google" id="ProtNLM"/>
    </source>
</evidence>